<comment type="caution">
    <text evidence="1">The sequence shown here is derived from an EMBL/GenBank/DDBJ whole genome shotgun (WGS) entry which is preliminary data.</text>
</comment>
<gene>
    <name evidence="1" type="ORF">ACFFGS_04420</name>
</gene>
<evidence type="ECO:0000313" key="1">
    <source>
        <dbReference type="EMBL" id="MFC0423367.1"/>
    </source>
</evidence>
<name>A0ABV6K2D8_9LACO</name>
<keyword evidence="2" id="KW-1185">Reference proteome</keyword>
<evidence type="ECO:0000313" key="2">
    <source>
        <dbReference type="Proteomes" id="UP001589855"/>
    </source>
</evidence>
<proteinExistence type="predicted"/>
<reference evidence="1 2" key="1">
    <citation type="submission" date="2024-09" db="EMBL/GenBank/DDBJ databases">
        <authorList>
            <person name="Sun Q."/>
            <person name="Mori K."/>
        </authorList>
    </citation>
    <scope>NUCLEOTIDE SEQUENCE [LARGE SCALE GENOMIC DNA]</scope>
    <source>
        <strain evidence="1 2">TBRC 4575</strain>
    </source>
</reference>
<organism evidence="1 2">
    <name type="scientific">Lactiplantibacillus plajomi</name>
    <dbReference type="NCBI Taxonomy" id="1457217"/>
    <lineage>
        <taxon>Bacteria</taxon>
        <taxon>Bacillati</taxon>
        <taxon>Bacillota</taxon>
        <taxon>Bacilli</taxon>
        <taxon>Lactobacillales</taxon>
        <taxon>Lactobacillaceae</taxon>
        <taxon>Lactiplantibacillus</taxon>
    </lineage>
</organism>
<dbReference type="RefSeq" id="WP_170178200.1">
    <property type="nucleotide sequence ID" value="NZ_BAABRM010000007.1"/>
</dbReference>
<dbReference type="Proteomes" id="UP001589855">
    <property type="component" value="Unassembled WGS sequence"/>
</dbReference>
<dbReference type="EMBL" id="JBHLUK010000024">
    <property type="protein sequence ID" value="MFC0423367.1"/>
    <property type="molecule type" value="Genomic_DNA"/>
</dbReference>
<accession>A0ABV6K2D8</accession>
<sequence length="55" mass="6302">MEEAYHTMTYGNIPLKLDTGNGMVFPKGIEILARVNQETGEVTFFIDRKNLEQLK</sequence>
<protein>
    <submittedName>
        <fullName evidence="1">Uncharacterized protein</fullName>
    </submittedName>
</protein>